<proteinExistence type="predicted"/>
<feature type="non-terminal residue" evidence="1">
    <location>
        <position position="1"/>
    </location>
</feature>
<protein>
    <submittedName>
        <fullName evidence="1">Uncharacterized protein</fullName>
    </submittedName>
</protein>
<organism evidence="1 2">
    <name type="scientific">Polarella glacialis</name>
    <name type="common">Dinoflagellate</name>
    <dbReference type="NCBI Taxonomy" id="89957"/>
    <lineage>
        <taxon>Eukaryota</taxon>
        <taxon>Sar</taxon>
        <taxon>Alveolata</taxon>
        <taxon>Dinophyceae</taxon>
        <taxon>Suessiales</taxon>
        <taxon>Suessiaceae</taxon>
        <taxon>Polarella</taxon>
    </lineage>
</organism>
<sequence length="231" mass="25464">ERREAHDVQARVRNRQRAMAELKRLANLQAPVLLARRMRQMLSEALGLGAEYAEAWRKQDQAGSVEDAPLTDAEAGALGLCQEWGFASDAAMRALAVVREEWGDSASESEETEAMLAERLRVWLCLHLPEEDIPEIFSASRGQIDRFKGTAERHASGVAPPKVSPVETLPGADEAAAAQAWEDGFFTWLLQELKSDVLLNDEASAEALFSCVEVLLRPEPESEPDPEAEAE</sequence>
<dbReference type="Proteomes" id="UP000626109">
    <property type="component" value="Unassembled WGS sequence"/>
</dbReference>
<name>A0A813KQ36_POLGL</name>
<dbReference type="EMBL" id="CAJNNW010032318">
    <property type="protein sequence ID" value="CAE8712384.1"/>
    <property type="molecule type" value="Genomic_DNA"/>
</dbReference>
<feature type="non-terminal residue" evidence="1">
    <location>
        <position position="231"/>
    </location>
</feature>
<evidence type="ECO:0000313" key="1">
    <source>
        <dbReference type="EMBL" id="CAE8712384.1"/>
    </source>
</evidence>
<dbReference type="AlphaFoldDB" id="A0A813KQ36"/>
<comment type="caution">
    <text evidence="1">The sequence shown here is derived from an EMBL/GenBank/DDBJ whole genome shotgun (WGS) entry which is preliminary data.</text>
</comment>
<accession>A0A813KQ36</accession>
<evidence type="ECO:0000313" key="2">
    <source>
        <dbReference type="Proteomes" id="UP000626109"/>
    </source>
</evidence>
<reference evidence="1" key="1">
    <citation type="submission" date="2021-02" db="EMBL/GenBank/DDBJ databases">
        <authorList>
            <person name="Dougan E. K."/>
            <person name="Rhodes N."/>
            <person name="Thang M."/>
            <person name="Chan C."/>
        </authorList>
    </citation>
    <scope>NUCLEOTIDE SEQUENCE</scope>
</reference>
<gene>
    <name evidence="1" type="ORF">PGLA2088_LOCUS37011</name>
</gene>